<dbReference type="Pfam" id="PF01076">
    <property type="entry name" value="Mob_Pre"/>
    <property type="match status" value="1"/>
</dbReference>
<dbReference type="NCBIfam" id="NF041497">
    <property type="entry name" value="MobV"/>
    <property type="match status" value="1"/>
</dbReference>
<dbReference type="Gene3D" id="3.30.930.30">
    <property type="match status" value="1"/>
</dbReference>
<dbReference type="EMBL" id="FLUQ01000002">
    <property type="protein sequence ID" value="SBW05657.1"/>
    <property type="molecule type" value="Genomic_DNA"/>
</dbReference>
<dbReference type="InterPro" id="IPR001668">
    <property type="entry name" value="Mob_Pre"/>
</dbReference>
<dbReference type="GO" id="GO:0006310">
    <property type="term" value="P:DNA recombination"/>
    <property type="evidence" value="ECO:0007669"/>
    <property type="project" value="InterPro"/>
</dbReference>
<feature type="compositionally biased region" description="Basic and acidic residues" evidence="1">
    <location>
        <begin position="24"/>
        <end position="36"/>
    </location>
</feature>
<protein>
    <submittedName>
        <fullName evidence="2">Plasmid recombination protein</fullName>
    </submittedName>
</protein>
<name>A0A212K1V6_9DELT</name>
<accession>A0A212K1V6</accession>
<proteinExistence type="predicted"/>
<dbReference type="AlphaFoldDB" id="A0A212K1V6"/>
<reference evidence="2" key="1">
    <citation type="submission" date="2016-04" db="EMBL/GenBank/DDBJ databases">
        <authorList>
            <person name="Evans L.H."/>
            <person name="Alamgir A."/>
            <person name="Owens N."/>
            <person name="Weber N.D."/>
            <person name="Virtaneva K."/>
            <person name="Barbian K."/>
            <person name="Babar A."/>
            <person name="Rosenke K."/>
        </authorList>
    </citation>
    <scope>NUCLEOTIDE SEQUENCE</scope>
    <source>
        <strain evidence="2">86</strain>
    </source>
</reference>
<evidence type="ECO:0000256" key="1">
    <source>
        <dbReference type="SAM" id="MobiDB-lite"/>
    </source>
</evidence>
<sequence length="415" mass="46084">MPFAVLRIQKLKTWGAIAGSGKHNSRERETPNADEQRTAQNRLLVGLPDKSNVDAIKEAIGSQRIRKNAVLGVEMLLSASPQYFRPSAPEKAGTYDPARLKAWTQTTTMWLQEKYGSRIVSARLHLDEATPHIHVLLVPLDDRGKLNCRSLFGGTRHTLSALQTDYAQAVASIGIERGIENSRAEHQKVSQYYTITQTKAAQELPPARRFDAPEMPNKITRMSDERLALYARQAATSGAKAQREALEPVVTAIHNENTLLKRENLKLKKSNSHLSKEKTDMQKQLDQVRGLELGRVLQTLFKAKGPYGAGEGHPNRYILPDKREVLVSDTSWKIPPAKRGKGAIDLVMALRGYGQQDLTKAIGELAHAFGVEKVTGECMAQNLDRTAQNVRMAAKEFTPEKSIDRGQGRSLGISR</sequence>
<evidence type="ECO:0000313" key="2">
    <source>
        <dbReference type="EMBL" id="SBW05657.1"/>
    </source>
</evidence>
<gene>
    <name evidence="2" type="ORF">KL86DPRO_20526</name>
</gene>
<feature type="region of interest" description="Disordered" evidence="1">
    <location>
        <begin position="17"/>
        <end position="36"/>
    </location>
</feature>
<dbReference type="GO" id="GO:0003677">
    <property type="term" value="F:DNA binding"/>
    <property type="evidence" value="ECO:0007669"/>
    <property type="project" value="InterPro"/>
</dbReference>
<organism evidence="2">
    <name type="scientific">uncultured delta proteobacterium</name>
    <dbReference type="NCBI Taxonomy" id="34034"/>
    <lineage>
        <taxon>Bacteria</taxon>
        <taxon>Deltaproteobacteria</taxon>
        <taxon>environmental samples</taxon>
    </lineage>
</organism>
<dbReference type="CDD" id="cd17242">
    <property type="entry name" value="MobM_relaxase"/>
    <property type="match status" value="1"/>
</dbReference>